<feature type="transmembrane region" description="Helical" evidence="1">
    <location>
        <begin position="57"/>
        <end position="74"/>
    </location>
</feature>
<gene>
    <name evidence="3" type="ORF">SHJJP9002_001690</name>
</gene>
<feature type="transmembrane region" description="Helical" evidence="1">
    <location>
        <begin position="86"/>
        <end position="105"/>
    </location>
</feature>
<dbReference type="PANTHER" id="PTHR30590">
    <property type="entry name" value="INNER MEMBRANE PROTEIN"/>
    <property type="match status" value="1"/>
</dbReference>
<feature type="transmembrane region" description="Helical" evidence="1">
    <location>
        <begin position="20"/>
        <end position="37"/>
    </location>
</feature>
<evidence type="ECO:0000256" key="1">
    <source>
        <dbReference type="SAM" id="Phobius"/>
    </source>
</evidence>
<dbReference type="InterPro" id="IPR007349">
    <property type="entry name" value="DUF418"/>
</dbReference>
<feature type="transmembrane region" description="Helical" evidence="1">
    <location>
        <begin position="229"/>
        <end position="249"/>
    </location>
</feature>
<keyword evidence="1" id="KW-0812">Transmembrane</keyword>
<evidence type="ECO:0000313" key="3">
    <source>
        <dbReference type="EMBL" id="WZG09724.1"/>
    </source>
</evidence>
<dbReference type="EMBL" id="CP133006">
    <property type="protein sequence ID" value="WZG09724.1"/>
    <property type="molecule type" value="Genomic_DNA"/>
</dbReference>
<dbReference type="Pfam" id="PF04235">
    <property type="entry name" value="DUF418"/>
    <property type="match status" value="1"/>
</dbReference>
<keyword evidence="1" id="KW-0472">Membrane</keyword>
<protein>
    <submittedName>
        <fullName evidence="3">DUF418 domain-containing protein</fullName>
    </submittedName>
</protein>
<organism evidence="3 4">
    <name type="scientific">Staphylococcus casei</name>
    <dbReference type="NCBI Taxonomy" id="201828"/>
    <lineage>
        <taxon>Bacteria</taxon>
        <taxon>Bacillati</taxon>
        <taxon>Bacillota</taxon>
        <taxon>Bacilli</taxon>
        <taxon>Bacillales</taxon>
        <taxon>Staphylococcaceae</taxon>
        <taxon>Staphylococcus</taxon>
    </lineage>
</organism>
<sequence length="341" mass="39780">MALDMRRKRIVDLDYMRGFALLGIMLTNIMTIFNLPIPINHGQANYLKFLDFFIESKFFTIFSVLFGMGFYIFIRNSKAKELNSTIVFIRRLIILACFGILHQLLQPGEALLLYSIMGLLLIPSYYLNKYINLSMGLILLGLCLYIGNKTLLPIPYFILGLTAGQFNIFDNVKNKALVILMSISGLLSLVSWMMLSKFYVFPSYKFIEGALSKEEVNNFIQDKAIYEHLIKITSPFIALFYVSFLLLSVRTQILHRILYPLQLYGRMALTNYIGQTLLIYLAISFMGNVRIDYIDTLWICIMVYIFQLIFSAWWLKCFEYGPLEYIWRLGTYWKLFSIVKK</sequence>
<evidence type="ECO:0000259" key="2">
    <source>
        <dbReference type="Pfam" id="PF04235"/>
    </source>
</evidence>
<reference evidence="3 4" key="1">
    <citation type="journal article" date="2024" name="ISME J.">
        <title>Staphylococcus epidermidis bacteriocin A37 kills natural competitors with a unique mechanism of action.</title>
        <authorList>
            <person name="Puls J.S."/>
            <person name="Winnerling B."/>
            <person name="Power J.J."/>
            <person name="Kruger A.M."/>
            <person name="Brajtenbach D."/>
            <person name="Johnson M."/>
            <person name="Bilici K."/>
            <person name="Camus L."/>
            <person name="Fliesswasser T."/>
            <person name="Schneider T."/>
            <person name="Sahl H.G."/>
            <person name="Ghosal D."/>
            <person name="Kubitscheck U."/>
            <person name="Heilbronner S."/>
            <person name="Grein F."/>
        </authorList>
    </citation>
    <scope>NUCLEOTIDE SEQUENCE [LARGE SCALE GENOMIC DNA]</scope>
    <source>
        <strain evidence="3 4">SCK7</strain>
    </source>
</reference>
<dbReference type="RefSeq" id="WP_341636430.1">
    <property type="nucleotide sequence ID" value="NZ_CP133006.1"/>
</dbReference>
<feature type="transmembrane region" description="Helical" evidence="1">
    <location>
        <begin position="296"/>
        <end position="315"/>
    </location>
</feature>
<feature type="transmembrane region" description="Helical" evidence="1">
    <location>
        <begin position="111"/>
        <end position="128"/>
    </location>
</feature>
<dbReference type="Proteomes" id="UP001468345">
    <property type="component" value="Chromosome"/>
</dbReference>
<feature type="transmembrane region" description="Helical" evidence="1">
    <location>
        <begin position="176"/>
        <end position="195"/>
    </location>
</feature>
<name>A0ABZ2WCB9_9STAP</name>
<keyword evidence="4" id="KW-1185">Reference proteome</keyword>
<feature type="transmembrane region" description="Helical" evidence="1">
    <location>
        <begin position="135"/>
        <end position="156"/>
    </location>
</feature>
<feature type="transmembrane region" description="Helical" evidence="1">
    <location>
        <begin position="269"/>
        <end position="289"/>
    </location>
</feature>
<evidence type="ECO:0000313" key="4">
    <source>
        <dbReference type="Proteomes" id="UP001468345"/>
    </source>
</evidence>
<keyword evidence="1" id="KW-1133">Transmembrane helix</keyword>
<accession>A0ABZ2WCB9</accession>
<feature type="domain" description="DUF418" evidence="2">
    <location>
        <begin position="211"/>
        <end position="334"/>
    </location>
</feature>
<dbReference type="PANTHER" id="PTHR30590:SF3">
    <property type="entry name" value="HYPOTHETICAL MEMBRANE SPANNING PROTEIN"/>
    <property type="match status" value="1"/>
</dbReference>
<dbReference type="InterPro" id="IPR052529">
    <property type="entry name" value="Bact_Transport_Assoc"/>
</dbReference>
<proteinExistence type="predicted"/>